<evidence type="ECO:0000256" key="2">
    <source>
        <dbReference type="SAM" id="Phobius"/>
    </source>
</evidence>
<feature type="transmembrane region" description="Helical" evidence="2">
    <location>
        <begin position="37"/>
        <end position="60"/>
    </location>
</feature>
<dbReference type="CDD" id="cd07341">
    <property type="entry name" value="M56_BlaR1_MecR1_like"/>
    <property type="match status" value="1"/>
</dbReference>
<sequence length="411" mass="46236">MGHLLTYAISAALPLLAMYIVYKWLLASENQYRYNRVVLLSMMLCAFILPAVNVLVQQFASNNATVQLMSPLPQPSIADDYAAQPTTWPRIALIVYLAGIAAVVIHMAIVWLRIARITASGTKIRDGRYIIVLTDDDKVAPFSWHRYIVMSLSDYKQAGVMITAHEKQHIDRQHWIDLLLAQFIVTVNWFNPAAWLVREELKAVHEYEADKRVLDSGINARDYQMLLISKATGMKFPTVANSLNHCKLKKRMTMMMTSQASMSRRLRTLAAIPAVALAVLAINHDAVAAALDHVNNSALFYSDDKESTPDIVIMGHDATDVQTESKHDDTYGISDIKVIGYEAVRKEPAPKPDDSHARDRKPMTSPRIFINGIEKDMEEIMKIDPSSIESIAVTRDDDDRIYVTLKDRANP</sequence>
<gene>
    <name evidence="3" type="ORF">E7746_07870</name>
</gene>
<protein>
    <submittedName>
        <fullName evidence="3">M56 family metallopeptidase</fullName>
    </submittedName>
</protein>
<feature type="compositionally biased region" description="Basic and acidic residues" evidence="1">
    <location>
        <begin position="345"/>
        <end position="362"/>
    </location>
</feature>
<keyword evidence="2" id="KW-0812">Transmembrane</keyword>
<feature type="transmembrane region" description="Helical" evidence="2">
    <location>
        <begin position="91"/>
        <end position="115"/>
    </location>
</feature>
<accession>A0A4P7VKW7</accession>
<feature type="region of interest" description="Disordered" evidence="1">
    <location>
        <begin position="345"/>
        <end position="369"/>
    </location>
</feature>
<dbReference type="KEGG" id="mgod:E7746_07870"/>
<dbReference type="Proteomes" id="UP000297031">
    <property type="component" value="Chromosome"/>
</dbReference>
<reference evidence="3 4" key="1">
    <citation type="submission" date="2019-02" db="EMBL/GenBank/DDBJ databases">
        <title>Isolation and identification of novel species under the genus Muribaculum.</title>
        <authorList>
            <person name="Miyake S."/>
            <person name="Ding Y."/>
            <person name="Low A."/>
            <person name="Soh M."/>
            <person name="Seedorf H."/>
        </authorList>
    </citation>
    <scope>NUCLEOTIDE SEQUENCE [LARGE SCALE GENOMIC DNA]</scope>
    <source>
        <strain evidence="3 4">TLL-A4</strain>
    </source>
</reference>
<keyword evidence="4" id="KW-1185">Reference proteome</keyword>
<dbReference type="OrthoDB" id="9814002at2"/>
<name>A0A4P7VKW7_9BACT</name>
<dbReference type="PANTHER" id="PTHR34978">
    <property type="entry name" value="POSSIBLE SENSOR-TRANSDUCER PROTEIN BLAR"/>
    <property type="match status" value="1"/>
</dbReference>
<dbReference type="AlphaFoldDB" id="A0A4P7VKW7"/>
<keyword evidence="2" id="KW-1133">Transmembrane helix</keyword>
<dbReference type="RefSeq" id="WP_136410428.1">
    <property type="nucleotide sequence ID" value="NZ_CP039393.1"/>
</dbReference>
<organism evidence="3 4">
    <name type="scientific">Muribaculum gordoncarteri</name>
    <dbReference type="NCBI Taxonomy" id="2530390"/>
    <lineage>
        <taxon>Bacteria</taxon>
        <taxon>Pseudomonadati</taxon>
        <taxon>Bacteroidota</taxon>
        <taxon>Bacteroidia</taxon>
        <taxon>Bacteroidales</taxon>
        <taxon>Muribaculaceae</taxon>
        <taxon>Muribaculum</taxon>
    </lineage>
</organism>
<evidence type="ECO:0000313" key="4">
    <source>
        <dbReference type="Proteomes" id="UP000297031"/>
    </source>
</evidence>
<dbReference type="PANTHER" id="PTHR34978:SF3">
    <property type="entry name" value="SLR0241 PROTEIN"/>
    <property type="match status" value="1"/>
</dbReference>
<proteinExistence type="predicted"/>
<feature type="transmembrane region" description="Helical" evidence="2">
    <location>
        <begin position="6"/>
        <end position="25"/>
    </location>
</feature>
<evidence type="ECO:0000313" key="3">
    <source>
        <dbReference type="EMBL" id="QCD35806.1"/>
    </source>
</evidence>
<evidence type="ECO:0000256" key="1">
    <source>
        <dbReference type="SAM" id="MobiDB-lite"/>
    </source>
</evidence>
<dbReference type="InterPro" id="IPR052173">
    <property type="entry name" value="Beta-lactam_resp_regulator"/>
</dbReference>
<dbReference type="EMBL" id="CP039393">
    <property type="protein sequence ID" value="QCD35806.1"/>
    <property type="molecule type" value="Genomic_DNA"/>
</dbReference>
<keyword evidence="2" id="KW-0472">Membrane</keyword>